<evidence type="ECO:0000313" key="3">
    <source>
        <dbReference type="EMBL" id="CAB4585829.1"/>
    </source>
</evidence>
<gene>
    <name evidence="3" type="ORF">UFOPK1722_01345</name>
</gene>
<keyword evidence="1" id="KW-0560">Oxidoreductase</keyword>
<organism evidence="3">
    <name type="scientific">freshwater metagenome</name>
    <dbReference type="NCBI Taxonomy" id="449393"/>
    <lineage>
        <taxon>unclassified sequences</taxon>
        <taxon>metagenomes</taxon>
        <taxon>ecological metagenomes</taxon>
    </lineage>
</organism>
<dbReference type="SUPFAM" id="SSF50475">
    <property type="entry name" value="FMN-binding split barrel"/>
    <property type="match status" value="1"/>
</dbReference>
<evidence type="ECO:0000259" key="2">
    <source>
        <dbReference type="Pfam" id="PF01243"/>
    </source>
</evidence>
<dbReference type="Pfam" id="PF01243">
    <property type="entry name" value="PNPOx_N"/>
    <property type="match status" value="1"/>
</dbReference>
<dbReference type="InterPro" id="IPR011576">
    <property type="entry name" value="Pyridox_Oxase_N"/>
</dbReference>
<dbReference type="AlphaFoldDB" id="A0A6J6FDM6"/>
<dbReference type="InterPro" id="IPR052019">
    <property type="entry name" value="F420H2_bilvrd_red/Heme_oxyg"/>
</dbReference>
<reference evidence="3" key="1">
    <citation type="submission" date="2020-05" db="EMBL/GenBank/DDBJ databases">
        <authorList>
            <person name="Chiriac C."/>
            <person name="Salcher M."/>
            <person name="Ghai R."/>
            <person name="Kavagutti S V."/>
        </authorList>
    </citation>
    <scope>NUCLEOTIDE SEQUENCE</scope>
</reference>
<name>A0A6J6FDM6_9ZZZZ</name>
<dbReference type="PANTHER" id="PTHR35176:SF6">
    <property type="entry name" value="HEME OXYGENASE HI_0854-RELATED"/>
    <property type="match status" value="1"/>
</dbReference>
<proteinExistence type="predicted"/>
<accession>A0A6J6FDM6</accession>
<protein>
    <submittedName>
        <fullName evidence="3">Unannotated protein</fullName>
    </submittedName>
</protein>
<evidence type="ECO:0000256" key="1">
    <source>
        <dbReference type="ARBA" id="ARBA00023002"/>
    </source>
</evidence>
<dbReference type="GO" id="GO:0070967">
    <property type="term" value="F:coenzyme F420 binding"/>
    <property type="evidence" value="ECO:0007669"/>
    <property type="project" value="TreeGrafter"/>
</dbReference>
<dbReference type="GO" id="GO:0016627">
    <property type="term" value="F:oxidoreductase activity, acting on the CH-CH group of donors"/>
    <property type="evidence" value="ECO:0007669"/>
    <property type="project" value="TreeGrafter"/>
</dbReference>
<sequence>MANKRSSINMTPTEIDAYLEEQKVLNIASIGPTGHPHLVAMWYVVMDGKVTFWTFGKSQKIVNLRRNAKITGLIESGDTYEQLKGLELVGTARLIEDYDTVLAIGKAVGLKYNGEGAISDAALPFLEAQAKKRIGIQIEVESIVSWDHSKIGGGY</sequence>
<dbReference type="Gene3D" id="2.30.110.10">
    <property type="entry name" value="Electron Transport, Fmn-binding Protein, Chain A"/>
    <property type="match status" value="1"/>
</dbReference>
<dbReference type="EMBL" id="CAEZTS010000127">
    <property type="protein sequence ID" value="CAB4585829.1"/>
    <property type="molecule type" value="Genomic_DNA"/>
</dbReference>
<dbReference type="PANTHER" id="PTHR35176">
    <property type="entry name" value="HEME OXYGENASE HI_0854-RELATED"/>
    <property type="match status" value="1"/>
</dbReference>
<dbReference type="InterPro" id="IPR012349">
    <property type="entry name" value="Split_barrel_FMN-bd"/>
</dbReference>
<dbReference type="GO" id="GO:0005829">
    <property type="term" value="C:cytosol"/>
    <property type="evidence" value="ECO:0007669"/>
    <property type="project" value="TreeGrafter"/>
</dbReference>
<feature type="domain" description="Pyridoxamine 5'-phosphate oxidase N-terminal" evidence="2">
    <location>
        <begin position="13"/>
        <end position="101"/>
    </location>
</feature>